<accession>A0A2K4ZPU6</accession>
<sequence length="480" mass="53398">MTGFHLAWCCVMRKPVKSVLLFVTVFTISLLLLSGMSSGKATIQMQDHTRQAIGAGLLLEENEADRHRRIDVLAGQLGHKEGSLGGYHQEKVTINGFENWRTWTDNSFETLLVEDIETIAGTEGIADYNITTVTTAVRPVDFIRIEDEDVDQYSDLGGVSLVGNKDMSMDSNFLSGNAFIKEGRMVKEGEQDVCVISAELADQNQLQIGSRIRFGKCRENEDSMTYEAEVVGIYQVNQPIAPYMFGDTYRSENIIFTDLDFPEKVDGKAGDPLYEKAYFKIADVNDYETVKKRVTEAEIAWERYDLIDNNGNMNTLSANFNEMEKYSRVFVWVISGAGLVILFLIFQFWMKSRNREIGIMLSMGTSKRQILQQMMTEALMIGAAAVVLSFLAAPGVSGLTADYLAEQQIRSGEEQELLDEGKVAFSYEKSGQDVLGVQAEITSGMVMQDAAGIALLITISVCVSGIAILKRNPRDILQDL</sequence>
<reference evidence="9 10" key="1">
    <citation type="submission" date="2018-01" db="EMBL/GenBank/DDBJ databases">
        <authorList>
            <person name="Gaut B.S."/>
            <person name="Morton B.R."/>
            <person name="Clegg M.T."/>
            <person name="Duvall M.R."/>
        </authorList>
    </citation>
    <scope>NUCLEOTIDE SEQUENCE [LARGE SCALE GENOMIC DNA]</scope>
    <source>
        <strain evidence="9">GP69</strain>
    </source>
</reference>
<evidence type="ECO:0000313" key="10">
    <source>
        <dbReference type="Proteomes" id="UP000236311"/>
    </source>
</evidence>
<feature type="transmembrane region" description="Helical" evidence="6">
    <location>
        <begin position="370"/>
        <end position="393"/>
    </location>
</feature>
<evidence type="ECO:0000259" key="8">
    <source>
        <dbReference type="Pfam" id="PF12704"/>
    </source>
</evidence>
<dbReference type="Pfam" id="PF02687">
    <property type="entry name" value="FtsX"/>
    <property type="match status" value="1"/>
</dbReference>
<dbReference type="InterPro" id="IPR003838">
    <property type="entry name" value="ABC3_permease_C"/>
</dbReference>
<dbReference type="GO" id="GO:0005886">
    <property type="term" value="C:plasma membrane"/>
    <property type="evidence" value="ECO:0007669"/>
    <property type="project" value="UniProtKB-SubCell"/>
</dbReference>
<dbReference type="InterPro" id="IPR025857">
    <property type="entry name" value="MacB_PCD"/>
</dbReference>
<evidence type="ECO:0000256" key="5">
    <source>
        <dbReference type="ARBA" id="ARBA00023136"/>
    </source>
</evidence>
<evidence type="ECO:0000256" key="2">
    <source>
        <dbReference type="ARBA" id="ARBA00022475"/>
    </source>
</evidence>
<evidence type="ECO:0000256" key="6">
    <source>
        <dbReference type="SAM" id="Phobius"/>
    </source>
</evidence>
<evidence type="ECO:0000256" key="1">
    <source>
        <dbReference type="ARBA" id="ARBA00004651"/>
    </source>
</evidence>
<dbReference type="EMBL" id="OFSM01000053">
    <property type="protein sequence ID" value="SOY32518.1"/>
    <property type="molecule type" value="Genomic_DNA"/>
</dbReference>
<proteinExistence type="predicted"/>
<keyword evidence="2" id="KW-1003">Cell membrane</keyword>
<keyword evidence="4 6" id="KW-1133">Transmembrane helix</keyword>
<protein>
    <submittedName>
        <fullName evidence="9">FtsX-like permease family protein</fullName>
    </submittedName>
</protein>
<dbReference type="OrthoDB" id="9812886at2"/>
<keyword evidence="3 6" id="KW-0812">Transmembrane</keyword>
<feature type="domain" description="ABC3 transporter permease C-terminal" evidence="7">
    <location>
        <begin position="329"/>
        <end position="400"/>
    </location>
</feature>
<evidence type="ECO:0000256" key="3">
    <source>
        <dbReference type="ARBA" id="ARBA00022692"/>
    </source>
</evidence>
<organism evidence="9 10">
    <name type="scientific">Acetatifactor muris</name>
    <dbReference type="NCBI Taxonomy" id="879566"/>
    <lineage>
        <taxon>Bacteria</taxon>
        <taxon>Bacillati</taxon>
        <taxon>Bacillota</taxon>
        <taxon>Clostridia</taxon>
        <taxon>Lachnospirales</taxon>
        <taxon>Lachnospiraceae</taxon>
        <taxon>Acetatifactor</taxon>
    </lineage>
</organism>
<dbReference type="PANTHER" id="PTHR30572">
    <property type="entry name" value="MEMBRANE COMPONENT OF TRANSPORTER-RELATED"/>
    <property type="match status" value="1"/>
</dbReference>
<dbReference type="PANTHER" id="PTHR30572:SF9">
    <property type="entry name" value="ABC TRANSPORTER PERMEASE PROTEIN"/>
    <property type="match status" value="1"/>
</dbReference>
<evidence type="ECO:0000256" key="4">
    <source>
        <dbReference type="ARBA" id="ARBA00022989"/>
    </source>
</evidence>
<gene>
    <name evidence="9" type="ORF">AMURIS_05283</name>
</gene>
<name>A0A2K4ZPU6_9FIRM</name>
<feature type="transmembrane region" description="Helical" evidence="6">
    <location>
        <begin position="329"/>
        <end position="349"/>
    </location>
</feature>
<evidence type="ECO:0000313" key="9">
    <source>
        <dbReference type="EMBL" id="SOY32518.1"/>
    </source>
</evidence>
<feature type="transmembrane region" description="Helical" evidence="6">
    <location>
        <begin position="450"/>
        <end position="469"/>
    </location>
</feature>
<keyword evidence="5 6" id="KW-0472">Membrane</keyword>
<keyword evidence="10" id="KW-1185">Reference proteome</keyword>
<dbReference type="GO" id="GO:0022857">
    <property type="term" value="F:transmembrane transporter activity"/>
    <property type="evidence" value="ECO:0007669"/>
    <property type="project" value="TreeGrafter"/>
</dbReference>
<dbReference type="Proteomes" id="UP000236311">
    <property type="component" value="Unassembled WGS sequence"/>
</dbReference>
<evidence type="ECO:0000259" key="7">
    <source>
        <dbReference type="Pfam" id="PF02687"/>
    </source>
</evidence>
<dbReference type="InterPro" id="IPR050250">
    <property type="entry name" value="Macrolide_Exporter_MacB"/>
</dbReference>
<comment type="subcellular location">
    <subcellularLocation>
        <location evidence="1">Cell membrane</location>
        <topology evidence="1">Multi-pass membrane protein</topology>
    </subcellularLocation>
</comment>
<feature type="domain" description="MacB-like periplasmic core" evidence="8">
    <location>
        <begin position="110"/>
        <end position="296"/>
    </location>
</feature>
<dbReference type="AlphaFoldDB" id="A0A2K4ZPU6"/>
<dbReference type="Pfam" id="PF12704">
    <property type="entry name" value="MacB_PCD"/>
    <property type="match status" value="1"/>
</dbReference>
<dbReference type="RefSeq" id="WP_103242458.1">
    <property type="nucleotide sequence ID" value="NZ_JANJZD010000059.1"/>
</dbReference>